<name>A0A8H2M328_9FIRM</name>
<keyword evidence="4" id="KW-0436">Ligase</keyword>
<dbReference type="InterPro" id="IPR029479">
    <property type="entry name" value="Nitroreductase"/>
</dbReference>
<keyword evidence="5" id="KW-1185">Reference proteome</keyword>
<organism evidence="4 5">
    <name type="scientific">Urinicoccus massiliensis</name>
    <dbReference type="NCBI Taxonomy" id="1723382"/>
    <lineage>
        <taxon>Bacteria</taxon>
        <taxon>Bacillati</taxon>
        <taxon>Bacillota</taxon>
        <taxon>Tissierellia</taxon>
        <taxon>Tissierellales</taxon>
        <taxon>Peptoniphilaceae</taxon>
        <taxon>Urinicoccus</taxon>
    </lineage>
</organism>
<dbReference type="EMBL" id="CAACYI010000001">
    <property type="protein sequence ID" value="VFB15684.1"/>
    <property type="molecule type" value="Genomic_DNA"/>
</dbReference>
<sequence length="172" mass="19860">MLKDTIIKRRTVRRFTDEKMPLETLKELLMYASMAPSNANAHPVEFIVVSEKEDFTYLAAMDRFGAKHLADAPLAVLIVANKDVCKYWVQEAAMTTAYLDLLVQEEGYQAGYLPFHDNTTDKNEDAEAYVRDYFNIPDNYGTLGILSIGKKDERVRTRKEFPIDEKIHENRF</sequence>
<dbReference type="Gene3D" id="3.40.109.10">
    <property type="entry name" value="NADH Oxidase"/>
    <property type="match status" value="1"/>
</dbReference>
<dbReference type="PANTHER" id="PTHR43673:SF10">
    <property type="entry name" value="NADH DEHYDROGENASE_NAD(P)H NITROREDUCTASE XCC3605-RELATED"/>
    <property type="match status" value="1"/>
</dbReference>
<dbReference type="PANTHER" id="PTHR43673">
    <property type="entry name" value="NAD(P)H NITROREDUCTASE YDGI-RELATED"/>
    <property type="match status" value="1"/>
</dbReference>
<accession>A0A8H2M328</accession>
<feature type="domain" description="Nitroreductase" evidence="3">
    <location>
        <begin position="7"/>
        <end position="53"/>
    </location>
</feature>
<comment type="caution">
    <text evidence="4">The sequence shown here is derived from an EMBL/GenBank/DDBJ whole genome shotgun (WGS) entry which is preliminary data.</text>
</comment>
<keyword evidence="2" id="KW-0560">Oxidoreductase</keyword>
<dbReference type="Pfam" id="PF00881">
    <property type="entry name" value="Nitroreductase"/>
    <property type="match status" value="1"/>
</dbReference>
<protein>
    <submittedName>
        <fullName evidence="4">F420-0--gamma-glutamyl ligase</fullName>
    </submittedName>
</protein>
<reference evidence="4 5" key="1">
    <citation type="submission" date="2019-02" db="EMBL/GenBank/DDBJ databases">
        <authorList>
            <consortium name="Pathogen Informatics"/>
        </authorList>
    </citation>
    <scope>NUCLEOTIDE SEQUENCE [LARGE SCALE GENOMIC DNA]</scope>
    <source>
        <strain evidence="4 5">3012STDY7089603</strain>
    </source>
</reference>
<gene>
    <name evidence="4" type="ORF">NCTC13150_00184</name>
</gene>
<evidence type="ECO:0000256" key="1">
    <source>
        <dbReference type="ARBA" id="ARBA00007118"/>
    </source>
</evidence>
<proteinExistence type="inferred from homology"/>
<comment type="similarity">
    <text evidence="1">Belongs to the nitroreductase family.</text>
</comment>
<dbReference type="GO" id="GO:0016874">
    <property type="term" value="F:ligase activity"/>
    <property type="evidence" value="ECO:0007669"/>
    <property type="project" value="UniProtKB-KW"/>
</dbReference>
<evidence type="ECO:0000313" key="4">
    <source>
        <dbReference type="EMBL" id="VFB15684.1"/>
    </source>
</evidence>
<dbReference type="SUPFAM" id="SSF55469">
    <property type="entry name" value="FMN-dependent nitroreductase-like"/>
    <property type="match status" value="1"/>
</dbReference>
<evidence type="ECO:0000256" key="2">
    <source>
        <dbReference type="ARBA" id="ARBA00023002"/>
    </source>
</evidence>
<dbReference type="Proteomes" id="UP000377798">
    <property type="component" value="Unassembled WGS sequence"/>
</dbReference>
<evidence type="ECO:0000313" key="5">
    <source>
        <dbReference type="Proteomes" id="UP000377798"/>
    </source>
</evidence>
<dbReference type="CDD" id="cd02151">
    <property type="entry name" value="nitroreductase"/>
    <property type="match status" value="1"/>
</dbReference>
<dbReference type="RefSeq" id="WP_131748071.1">
    <property type="nucleotide sequence ID" value="NZ_CAACYI010000001.1"/>
</dbReference>
<dbReference type="AlphaFoldDB" id="A0A8H2M328"/>
<dbReference type="InterPro" id="IPR000415">
    <property type="entry name" value="Nitroreductase-like"/>
</dbReference>
<evidence type="ECO:0000259" key="3">
    <source>
        <dbReference type="Pfam" id="PF00881"/>
    </source>
</evidence>
<dbReference type="GO" id="GO:0016491">
    <property type="term" value="F:oxidoreductase activity"/>
    <property type="evidence" value="ECO:0007669"/>
    <property type="project" value="UniProtKB-KW"/>
</dbReference>